<gene>
    <name evidence="2" type="ORF">GMD78_12365</name>
</gene>
<proteinExistence type="predicted"/>
<protein>
    <recommendedName>
        <fullName evidence="1">HipA-like kinase domain-containing protein</fullName>
    </recommendedName>
</protein>
<dbReference type="Pfam" id="PF20613">
    <property type="entry name" value="HipA_2"/>
    <property type="match status" value="1"/>
</dbReference>
<evidence type="ECO:0000313" key="2">
    <source>
        <dbReference type="EMBL" id="MUK89167.1"/>
    </source>
</evidence>
<dbReference type="EMBL" id="WOCA01000009">
    <property type="protein sequence ID" value="MUK89167.1"/>
    <property type="molecule type" value="Genomic_DNA"/>
</dbReference>
<accession>A0A6N8FMD3</accession>
<feature type="domain" description="HipA-like kinase" evidence="1">
    <location>
        <begin position="9"/>
        <end position="196"/>
    </location>
</feature>
<dbReference type="AlphaFoldDB" id="A0A6N8FMD3"/>
<dbReference type="Proteomes" id="UP000469125">
    <property type="component" value="Unassembled WGS sequence"/>
</dbReference>
<sequence>MVKNIEVETVLDYLGEGISKPALVLGSDFNRYIMKKQKVKQDGKTVIHDCMFLNEVLSYQIANYLGVPVADAAIAHLDATLIENDPAITFVHKFQEGIHFASIELQDKEENLKANYEEALKTGKPYTIRSWKAFFDNIVNSGDISKILALDLLIANFDRYGNTGNLLISNDGSSRKLYAIDHGHAFFSPVWNTDKINALRSPNDSVQYLDWFINLILRNNLQQGQANGMGEVFRNIEASIDLLNVSNHSFQDTVHDIESIDEELIDSWLEIIPNEWYVEKQNQIAFYKSFILKQKSLVKLLIQRLAERGAFSNYRGGVLEWKNVRQVGTV</sequence>
<evidence type="ECO:0000259" key="1">
    <source>
        <dbReference type="Pfam" id="PF20613"/>
    </source>
</evidence>
<evidence type="ECO:0000313" key="3">
    <source>
        <dbReference type="Proteomes" id="UP000469125"/>
    </source>
</evidence>
<dbReference type="RefSeq" id="WP_155669144.1">
    <property type="nucleotide sequence ID" value="NZ_WOCA01000009.1"/>
</dbReference>
<reference evidence="2 3" key="1">
    <citation type="submission" date="2019-11" db="EMBL/GenBank/DDBJ databases">
        <authorList>
            <person name="Li X."/>
        </authorList>
    </citation>
    <scope>NUCLEOTIDE SEQUENCE [LARGE SCALE GENOMIC DNA]</scope>
    <source>
        <strain evidence="2 3">L9</strain>
    </source>
</reference>
<name>A0A6N8FMD3_9BACI</name>
<comment type="caution">
    <text evidence="2">The sequence shown here is derived from an EMBL/GenBank/DDBJ whole genome shotgun (WGS) entry which is preliminary data.</text>
</comment>
<dbReference type="InterPro" id="IPR046748">
    <property type="entry name" value="HipA_2"/>
</dbReference>
<organism evidence="2 3">
    <name type="scientific">Ornithinibacillus caprae</name>
    <dbReference type="NCBI Taxonomy" id="2678566"/>
    <lineage>
        <taxon>Bacteria</taxon>
        <taxon>Bacillati</taxon>
        <taxon>Bacillota</taxon>
        <taxon>Bacilli</taxon>
        <taxon>Bacillales</taxon>
        <taxon>Bacillaceae</taxon>
        <taxon>Ornithinibacillus</taxon>
    </lineage>
</organism>
<keyword evidence="3" id="KW-1185">Reference proteome</keyword>